<feature type="region of interest" description="Disordered" evidence="1">
    <location>
        <begin position="1"/>
        <end position="65"/>
    </location>
</feature>
<feature type="compositionally biased region" description="Basic and acidic residues" evidence="1">
    <location>
        <begin position="211"/>
        <end position="221"/>
    </location>
</feature>
<feature type="compositionally biased region" description="Basic and acidic residues" evidence="1">
    <location>
        <begin position="179"/>
        <end position="200"/>
    </location>
</feature>
<feature type="compositionally biased region" description="Basic and acidic residues" evidence="1">
    <location>
        <begin position="232"/>
        <end position="245"/>
    </location>
</feature>
<protein>
    <submittedName>
        <fullName evidence="2">Uncharacterized protein</fullName>
    </submittedName>
</protein>
<reference evidence="2 3" key="1">
    <citation type="journal article" date="2021" name="Comput. Struct. Biotechnol. J.">
        <title>De novo genome assembly of the potent medicinal plant Rehmannia glutinosa using nanopore technology.</title>
        <authorList>
            <person name="Ma L."/>
            <person name="Dong C."/>
            <person name="Song C."/>
            <person name="Wang X."/>
            <person name="Zheng X."/>
            <person name="Niu Y."/>
            <person name="Chen S."/>
            <person name="Feng W."/>
        </authorList>
    </citation>
    <scope>NUCLEOTIDE SEQUENCE [LARGE SCALE GENOMIC DNA]</scope>
    <source>
        <strain evidence="2">DH-2019</strain>
    </source>
</reference>
<dbReference type="EMBL" id="JABTTQ020001205">
    <property type="protein sequence ID" value="KAK6133852.1"/>
    <property type="molecule type" value="Genomic_DNA"/>
</dbReference>
<comment type="caution">
    <text evidence="2">The sequence shown here is derived from an EMBL/GenBank/DDBJ whole genome shotgun (WGS) entry which is preliminary data.</text>
</comment>
<dbReference type="Proteomes" id="UP001318860">
    <property type="component" value="Unassembled WGS sequence"/>
</dbReference>
<proteinExistence type="predicted"/>
<name>A0ABR0VG03_REHGL</name>
<keyword evidence="3" id="KW-1185">Reference proteome</keyword>
<organism evidence="2 3">
    <name type="scientific">Rehmannia glutinosa</name>
    <name type="common">Chinese foxglove</name>
    <dbReference type="NCBI Taxonomy" id="99300"/>
    <lineage>
        <taxon>Eukaryota</taxon>
        <taxon>Viridiplantae</taxon>
        <taxon>Streptophyta</taxon>
        <taxon>Embryophyta</taxon>
        <taxon>Tracheophyta</taxon>
        <taxon>Spermatophyta</taxon>
        <taxon>Magnoliopsida</taxon>
        <taxon>eudicotyledons</taxon>
        <taxon>Gunneridae</taxon>
        <taxon>Pentapetalae</taxon>
        <taxon>asterids</taxon>
        <taxon>lamiids</taxon>
        <taxon>Lamiales</taxon>
        <taxon>Orobanchaceae</taxon>
        <taxon>Rehmannieae</taxon>
        <taxon>Rehmannia</taxon>
    </lineage>
</organism>
<evidence type="ECO:0000256" key="1">
    <source>
        <dbReference type="SAM" id="MobiDB-lite"/>
    </source>
</evidence>
<evidence type="ECO:0000313" key="2">
    <source>
        <dbReference type="EMBL" id="KAK6133852.1"/>
    </source>
</evidence>
<accession>A0ABR0VG03</accession>
<gene>
    <name evidence="2" type="ORF">DH2020_032402</name>
</gene>
<evidence type="ECO:0000313" key="3">
    <source>
        <dbReference type="Proteomes" id="UP001318860"/>
    </source>
</evidence>
<feature type="compositionally biased region" description="Basic and acidic residues" evidence="1">
    <location>
        <begin position="44"/>
        <end position="65"/>
    </location>
</feature>
<feature type="compositionally biased region" description="Basic residues" evidence="1">
    <location>
        <begin position="25"/>
        <end position="43"/>
    </location>
</feature>
<sequence length="245" mass="27780">MAGDSSEPTRQHRSSRADDAEELSKRRKHRDHQHRRRHHRHRSKQDEKETRTKSQEELDGKKVEEVEVEEINLENYGDAGGGATGEVMVSSSLRIAGVDYDMEEGEIVEDDGLVDYRTCDFEKAKKNLESDVESGEIETNGYDNSNMKTLMISMTNVLLLFYSSTGSYREEHVERVGKNLRNLGKDSEDGKESGEMDWEKPSTSGGLAKGDYAHNYHKDDDGFLDGGGKRKRDSDAEVEQRSFVI</sequence>
<feature type="region of interest" description="Disordered" evidence="1">
    <location>
        <begin position="179"/>
        <end position="245"/>
    </location>
</feature>
<feature type="compositionally biased region" description="Basic and acidic residues" evidence="1">
    <location>
        <begin position="7"/>
        <end position="24"/>
    </location>
</feature>